<proteinExistence type="predicted"/>
<keyword evidence="2" id="KW-1185">Reference proteome</keyword>
<comment type="caution">
    <text evidence="1">The sequence shown here is derived from an EMBL/GenBank/DDBJ whole genome shotgun (WGS) entry which is preliminary data.</text>
</comment>
<name>A0AAE1AUA7_9GAST</name>
<dbReference type="AlphaFoldDB" id="A0AAE1AUA7"/>
<protein>
    <submittedName>
        <fullName evidence="1">Uncharacterized protein</fullName>
    </submittedName>
</protein>
<evidence type="ECO:0000313" key="1">
    <source>
        <dbReference type="EMBL" id="KAK3793526.1"/>
    </source>
</evidence>
<dbReference type="Proteomes" id="UP001283361">
    <property type="component" value="Unassembled WGS sequence"/>
</dbReference>
<reference evidence="1" key="1">
    <citation type="journal article" date="2023" name="G3 (Bethesda)">
        <title>A reference genome for the long-term kleptoplast-retaining sea slug Elysia crispata morphotype clarki.</title>
        <authorList>
            <person name="Eastman K.E."/>
            <person name="Pendleton A.L."/>
            <person name="Shaikh M.A."/>
            <person name="Suttiyut T."/>
            <person name="Ogas R."/>
            <person name="Tomko P."/>
            <person name="Gavelis G."/>
            <person name="Widhalm J.R."/>
            <person name="Wisecaver J.H."/>
        </authorList>
    </citation>
    <scope>NUCLEOTIDE SEQUENCE</scope>
    <source>
        <strain evidence="1">ECLA1</strain>
    </source>
</reference>
<sequence>MKVACGNPIRLINPSAFLPCHFASVYTDSLRLYPRRISVHSRTRNFLQATTPESAWGTERQCGEQHREKASPYVLPISPSTASCYLSLRQINRSE</sequence>
<organism evidence="1 2">
    <name type="scientific">Elysia crispata</name>
    <name type="common">lettuce slug</name>
    <dbReference type="NCBI Taxonomy" id="231223"/>
    <lineage>
        <taxon>Eukaryota</taxon>
        <taxon>Metazoa</taxon>
        <taxon>Spiralia</taxon>
        <taxon>Lophotrochozoa</taxon>
        <taxon>Mollusca</taxon>
        <taxon>Gastropoda</taxon>
        <taxon>Heterobranchia</taxon>
        <taxon>Euthyneura</taxon>
        <taxon>Panpulmonata</taxon>
        <taxon>Sacoglossa</taxon>
        <taxon>Placobranchoidea</taxon>
        <taxon>Plakobranchidae</taxon>
        <taxon>Elysia</taxon>
    </lineage>
</organism>
<dbReference type="EMBL" id="JAWDGP010001217">
    <property type="protein sequence ID" value="KAK3793526.1"/>
    <property type="molecule type" value="Genomic_DNA"/>
</dbReference>
<accession>A0AAE1AUA7</accession>
<evidence type="ECO:0000313" key="2">
    <source>
        <dbReference type="Proteomes" id="UP001283361"/>
    </source>
</evidence>
<gene>
    <name evidence="1" type="ORF">RRG08_023844</name>
</gene>